<dbReference type="Proteomes" id="UP000243723">
    <property type="component" value="Unassembled WGS sequence"/>
</dbReference>
<proteinExistence type="predicted"/>
<dbReference type="CDD" id="cd02851">
    <property type="entry name" value="E_set_GO_C"/>
    <property type="match status" value="1"/>
</dbReference>
<dbReference type="SUPFAM" id="SSF81296">
    <property type="entry name" value="E set domains"/>
    <property type="match status" value="1"/>
</dbReference>
<feature type="domain" description="Glyoxal oxidase N-terminal" evidence="3">
    <location>
        <begin position="44"/>
        <end position="438"/>
    </location>
</feature>
<dbReference type="PANTHER" id="PTHR32208">
    <property type="entry name" value="SECRETED PROTEIN-RELATED"/>
    <property type="match status" value="1"/>
</dbReference>
<evidence type="ECO:0000259" key="4">
    <source>
        <dbReference type="Pfam" id="PF09118"/>
    </source>
</evidence>
<evidence type="ECO:0000256" key="2">
    <source>
        <dbReference type="SAM" id="SignalP"/>
    </source>
</evidence>
<feature type="signal peptide" evidence="2">
    <location>
        <begin position="1"/>
        <end position="22"/>
    </location>
</feature>
<dbReference type="InterPro" id="IPR037293">
    <property type="entry name" value="Gal_Oxidase_central_sf"/>
</dbReference>
<feature type="domain" description="Galactose oxidase-like Early set" evidence="4">
    <location>
        <begin position="487"/>
        <end position="580"/>
    </location>
</feature>
<dbReference type="InterPro" id="IPR009880">
    <property type="entry name" value="Glyoxal_oxidase_N"/>
</dbReference>
<evidence type="ECO:0000313" key="6">
    <source>
        <dbReference type="Proteomes" id="UP000243723"/>
    </source>
</evidence>
<evidence type="ECO:0008006" key="7">
    <source>
        <dbReference type="Google" id="ProtNLM"/>
    </source>
</evidence>
<organism evidence="5 6">
    <name type="scientific">Elsinoe australis</name>
    <dbReference type="NCBI Taxonomy" id="40998"/>
    <lineage>
        <taxon>Eukaryota</taxon>
        <taxon>Fungi</taxon>
        <taxon>Dikarya</taxon>
        <taxon>Ascomycota</taxon>
        <taxon>Pezizomycotina</taxon>
        <taxon>Dothideomycetes</taxon>
        <taxon>Dothideomycetidae</taxon>
        <taxon>Myriangiales</taxon>
        <taxon>Elsinoaceae</taxon>
        <taxon>Elsinoe</taxon>
    </lineage>
</organism>
<dbReference type="Gene3D" id="2.130.10.80">
    <property type="entry name" value="Galactose oxidase/kelch, beta-propeller"/>
    <property type="match status" value="1"/>
</dbReference>
<dbReference type="EMBL" id="NHZQ01000060">
    <property type="protein sequence ID" value="PSK56565.1"/>
    <property type="molecule type" value="Genomic_DNA"/>
</dbReference>
<evidence type="ECO:0000256" key="1">
    <source>
        <dbReference type="ARBA" id="ARBA00022729"/>
    </source>
</evidence>
<dbReference type="InterPro" id="IPR013783">
    <property type="entry name" value="Ig-like_fold"/>
</dbReference>
<comment type="caution">
    <text evidence="5">The sequence shown here is derived from an EMBL/GenBank/DDBJ whole genome shotgun (WGS) entry which is preliminary data.</text>
</comment>
<dbReference type="Pfam" id="PF09118">
    <property type="entry name" value="GO-like_E_set"/>
    <property type="match status" value="1"/>
</dbReference>
<protein>
    <recommendedName>
        <fullName evidence="7">Galactose oxidase-like Early set domain-containing protein</fullName>
    </recommendedName>
</protein>
<keyword evidence="1 2" id="KW-0732">Signal</keyword>
<evidence type="ECO:0000313" key="5">
    <source>
        <dbReference type="EMBL" id="PSK56565.1"/>
    </source>
</evidence>
<sequence length="585" mass="62706">MFDKISTTSALAWALHASAVAAAGFRTVGSSGCSVQMAFLPPYTDTVVFLDNYHRNFGGPGVNLETGAHSTEPYLEADGKTFVFGVEYSWKNNGLRKLNPVSNTFCSSGAFFPDGTLVNPAGAETYAGDADASVIQDGRQALRYYAPGPCNGACTQDFDVHANVLQSRRWYPTALTLTNGDVVVVGGSDVGLLVTNEASINVPSYEIIKADRSAPPAQVDLDILKFDASDNQNANKSYNLYPILNLLPNDQSADHVFTLAGNQVIVHDYSTNQQIKKLPDTPLQPRCFPSSATVVLLPLVAPNYDPTILMCGGSSGDAPDPQALDDCYTIKPNDENPVWQQDDNLPNGPQTMTDAVLLPDGTVLMLNGAHAGSAGGYMARDPVNQAIIYNPAAPAGQRFTKQGTTTIPRLYHSVAILLPSGEVLVAGSNPDVFYAPKGNPSINKIYPEFNNNGKVSFLHQQQEKTVDHPTEYRVEIFSPPYMDSPSRPTISNMPAKITYNSKFDVSASGLKGDVRVRMAYAGFRTHAVDMGQRMVELETVGSGNGTVTVTAPKNASVMPPGHYLVFAVADGIPSEGKWISLQNGA</sequence>
<dbReference type="AlphaFoldDB" id="A0A2P8A7X8"/>
<reference evidence="5 6" key="1">
    <citation type="submission" date="2017-05" db="EMBL/GenBank/DDBJ databases">
        <title>Draft genome sequence of Elsinoe australis.</title>
        <authorList>
            <person name="Cheng Q."/>
        </authorList>
    </citation>
    <scope>NUCLEOTIDE SEQUENCE [LARGE SCALE GENOMIC DNA]</scope>
    <source>
        <strain evidence="5 6">NL1</strain>
    </source>
</reference>
<evidence type="ECO:0000259" key="3">
    <source>
        <dbReference type="Pfam" id="PF07250"/>
    </source>
</evidence>
<feature type="chain" id="PRO_5015167497" description="Galactose oxidase-like Early set domain-containing protein" evidence="2">
    <location>
        <begin position="23"/>
        <end position="585"/>
    </location>
</feature>
<dbReference type="InterPro" id="IPR015202">
    <property type="entry name" value="GO-like_E_set"/>
</dbReference>
<dbReference type="STRING" id="40998.A0A2P8A7X8"/>
<dbReference type="PANTHER" id="PTHR32208:SF21">
    <property type="entry name" value="LOW QUALITY PROTEIN: ALDEHYDE OXIDASE GLOX-LIKE"/>
    <property type="match status" value="1"/>
</dbReference>
<keyword evidence="6" id="KW-1185">Reference proteome</keyword>
<dbReference type="Pfam" id="PF07250">
    <property type="entry name" value="Glyoxal_oxid_N"/>
    <property type="match status" value="1"/>
</dbReference>
<accession>A0A2P8A7X8</accession>
<dbReference type="InterPro" id="IPR011043">
    <property type="entry name" value="Gal_Oxase/kelch_b-propeller"/>
</dbReference>
<dbReference type="Gene3D" id="2.60.40.10">
    <property type="entry name" value="Immunoglobulins"/>
    <property type="match status" value="1"/>
</dbReference>
<dbReference type="InterPro" id="IPR014756">
    <property type="entry name" value="Ig_E-set"/>
</dbReference>
<gene>
    <name evidence="5" type="ORF">B9Z65_6189</name>
</gene>
<dbReference type="SUPFAM" id="SSF50965">
    <property type="entry name" value="Galactose oxidase, central domain"/>
    <property type="match status" value="1"/>
</dbReference>
<name>A0A2P8A7X8_9PEZI</name>
<dbReference type="OrthoDB" id="2019572at2759"/>